<evidence type="ECO:0000313" key="1">
    <source>
        <dbReference type="EMBL" id="GLS73796.1"/>
    </source>
</evidence>
<comment type="caution">
    <text evidence="1">The sequence shown here is derived from an EMBL/GenBank/DDBJ whole genome shotgun (WGS) entry which is preliminary data.</text>
</comment>
<sequence>MRNAAIVVLAATSVFLAYRLTEVEYQRYALVIGMCHGENGSSAPDLKCLRTVEIRTSPLWHFYYALIG</sequence>
<dbReference type="AlphaFoldDB" id="A0AA37WUP5"/>
<keyword evidence="2" id="KW-1185">Reference proteome</keyword>
<protein>
    <submittedName>
        <fullName evidence="1">Uncharacterized protein</fullName>
    </submittedName>
</protein>
<name>A0AA37WUP5_9HYPH</name>
<evidence type="ECO:0000313" key="2">
    <source>
        <dbReference type="Proteomes" id="UP001157440"/>
    </source>
</evidence>
<reference evidence="2" key="1">
    <citation type="journal article" date="2019" name="Int. J. Syst. Evol. Microbiol.">
        <title>The Global Catalogue of Microorganisms (GCM) 10K type strain sequencing project: providing services to taxonomists for standard genome sequencing and annotation.</title>
        <authorList>
            <consortium name="The Broad Institute Genomics Platform"/>
            <consortium name="The Broad Institute Genome Sequencing Center for Infectious Disease"/>
            <person name="Wu L."/>
            <person name="Ma J."/>
        </authorList>
    </citation>
    <scope>NUCLEOTIDE SEQUENCE [LARGE SCALE GENOMIC DNA]</scope>
    <source>
        <strain evidence="2">NBRC 103632</strain>
    </source>
</reference>
<proteinExistence type="predicted"/>
<organism evidence="1 2">
    <name type="scientific">Methylobacterium tardum</name>
    <dbReference type="NCBI Taxonomy" id="374432"/>
    <lineage>
        <taxon>Bacteria</taxon>
        <taxon>Pseudomonadati</taxon>
        <taxon>Pseudomonadota</taxon>
        <taxon>Alphaproteobacteria</taxon>
        <taxon>Hyphomicrobiales</taxon>
        <taxon>Methylobacteriaceae</taxon>
        <taxon>Methylobacterium</taxon>
    </lineage>
</organism>
<dbReference type="Proteomes" id="UP001157440">
    <property type="component" value="Unassembled WGS sequence"/>
</dbReference>
<dbReference type="EMBL" id="BSPL01000030">
    <property type="protein sequence ID" value="GLS73796.1"/>
    <property type="molecule type" value="Genomic_DNA"/>
</dbReference>
<accession>A0AA37WUP5</accession>
<gene>
    <name evidence="1" type="ORF">GCM10007890_58110</name>
</gene>